<dbReference type="AlphaFoldDB" id="A0A1G2LTT0"/>
<evidence type="ECO:0000313" key="1">
    <source>
        <dbReference type="EMBL" id="OHA14201.1"/>
    </source>
</evidence>
<proteinExistence type="predicted"/>
<accession>A0A1G2LTT0</accession>
<reference evidence="1 2" key="1">
    <citation type="journal article" date="2016" name="Nat. Commun.">
        <title>Thousands of microbial genomes shed light on interconnected biogeochemical processes in an aquifer system.</title>
        <authorList>
            <person name="Anantharaman K."/>
            <person name="Brown C.T."/>
            <person name="Hug L.A."/>
            <person name="Sharon I."/>
            <person name="Castelle C.J."/>
            <person name="Probst A.J."/>
            <person name="Thomas B.C."/>
            <person name="Singh A."/>
            <person name="Wilkins M.J."/>
            <person name="Karaoz U."/>
            <person name="Brodie E.L."/>
            <person name="Williams K.H."/>
            <person name="Hubbard S.S."/>
            <person name="Banfield J.F."/>
        </authorList>
    </citation>
    <scope>NUCLEOTIDE SEQUENCE [LARGE SCALE GENOMIC DNA]</scope>
</reference>
<dbReference type="SUPFAM" id="SSF64182">
    <property type="entry name" value="DHH phosphoesterases"/>
    <property type="match status" value="1"/>
</dbReference>
<evidence type="ECO:0008006" key="3">
    <source>
        <dbReference type="Google" id="ProtNLM"/>
    </source>
</evidence>
<evidence type="ECO:0000313" key="2">
    <source>
        <dbReference type="Proteomes" id="UP000177171"/>
    </source>
</evidence>
<dbReference type="EMBL" id="MHQY01000013">
    <property type="protein sequence ID" value="OHA14201.1"/>
    <property type="molecule type" value="Genomic_DNA"/>
</dbReference>
<sequence>MDYNPAIQLLKKSRFIGIAVYERGGGDEMGSALAIASILKKAGKTVSFLFSGVIEEKWKALFMAPNTLPMAEPQNNNEHIHDFIIAINSKESPVGEIKYEMKQNNELFIILSPQKTSIKKEHVKFIEDIPAYDCLISIGIESPEHFGKEFEENPLLFYEKPIINIDTSPRNEHFGEINLVDITKSSNAEITYELFDNLAGEKIGPLEATRILAGIIEKTDNFKNHKTTPRVLEIASFLMEAGADKESIIKILYKTRPLNLLQLWGRASIRSRFDAQTGILWTFLPKDDFEKTGTKTQDIHFVIEHMKEYFKSPKIHALLFENPRKNHVRAIIKSEPETIKEVAAKEPGEEKNGVLFLKNGFTSFPEAENYVDNILKRLET</sequence>
<name>A0A1G2LTT0_9BACT</name>
<dbReference type="Proteomes" id="UP000177171">
    <property type="component" value="Unassembled WGS sequence"/>
</dbReference>
<dbReference type="PANTHER" id="PTHR47618">
    <property type="entry name" value="BIFUNCTIONAL OLIGORIBONUCLEASE AND PAP PHOSPHATASE NRNA"/>
    <property type="match status" value="1"/>
</dbReference>
<organism evidence="1 2">
    <name type="scientific">Candidatus Sungbacteria bacterium RIFCSPLOWO2_12_FULL_41_11</name>
    <dbReference type="NCBI Taxonomy" id="1802286"/>
    <lineage>
        <taxon>Bacteria</taxon>
        <taxon>Candidatus Sungiibacteriota</taxon>
    </lineage>
</organism>
<gene>
    <name evidence="1" type="ORF">A3G49_03095</name>
</gene>
<protein>
    <recommendedName>
        <fullName evidence="3">DDH domain-containing protein</fullName>
    </recommendedName>
</protein>
<dbReference type="InterPro" id="IPR038763">
    <property type="entry name" value="DHH_sf"/>
</dbReference>
<dbReference type="Gene3D" id="3.90.1640.10">
    <property type="entry name" value="inorganic pyrophosphatase (n-terminal core)"/>
    <property type="match status" value="1"/>
</dbReference>
<comment type="caution">
    <text evidence="1">The sequence shown here is derived from an EMBL/GenBank/DDBJ whole genome shotgun (WGS) entry which is preliminary data.</text>
</comment>
<dbReference type="InterPro" id="IPR051319">
    <property type="entry name" value="Oligoribo/pAp-PDE_c-di-AMP_PDE"/>
</dbReference>
<dbReference type="PANTHER" id="PTHR47618:SF1">
    <property type="entry name" value="BIFUNCTIONAL OLIGORIBONUCLEASE AND PAP PHOSPHATASE NRNA"/>
    <property type="match status" value="1"/>
</dbReference>
<dbReference type="Gene3D" id="3.10.310.30">
    <property type="match status" value="1"/>
</dbReference>